<evidence type="ECO:0000313" key="1">
    <source>
        <dbReference type="EMBL" id="CAI3978052.1"/>
    </source>
</evidence>
<dbReference type="OrthoDB" id="2369073at2759"/>
<comment type="caution">
    <text evidence="1">The sequence shown here is derived from an EMBL/GenBank/DDBJ whole genome shotgun (WGS) entry which is preliminary data.</text>
</comment>
<protein>
    <submittedName>
        <fullName evidence="3">Serine hydrolase RBBP9 (B5T-overexpressed gen e protein) (Protein BOG) (Retinoblastoma-binding protein 10) (RBBP-10) (Retinoblastoma-binding protein 9) (RBBP-9)</fullName>
    </submittedName>
</protein>
<dbReference type="InterPro" id="IPR029058">
    <property type="entry name" value="AB_hydrolase_fold"/>
</dbReference>
<dbReference type="EMBL" id="CAMXCT030000385">
    <property type="protein sequence ID" value="CAL4765364.1"/>
    <property type="molecule type" value="Genomic_DNA"/>
</dbReference>
<keyword evidence="3" id="KW-0378">Hydrolase</keyword>
<dbReference type="EMBL" id="CAMXCT020000385">
    <property type="protein sequence ID" value="CAL1131427.1"/>
    <property type="molecule type" value="Genomic_DNA"/>
</dbReference>
<keyword evidence="4" id="KW-1185">Reference proteome</keyword>
<gene>
    <name evidence="1" type="ORF">C1SCF055_LOCUS6141</name>
</gene>
<dbReference type="PANTHER" id="PTHR15394:SF3">
    <property type="entry name" value="SERINE HYDROLASE RBBP9"/>
    <property type="match status" value="1"/>
</dbReference>
<reference evidence="2" key="2">
    <citation type="submission" date="2024-04" db="EMBL/GenBank/DDBJ databases">
        <authorList>
            <person name="Chen Y."/>
            <person name="Shah S."/>
            <person name="Dougan E. K."/>
            <person name="Thang M."/>
            <person name="Chan C."/>
        </authorList>
    </citation>
    <scope>NUCLEOTIDE SEQUENCE [LARGE SCALE GENOMIC DNA]</scope>
</reference>
<reference evidence="1" key="1">
    <citation type="submission" date="2022-10" db="EMBL/GenBank/DDBJ databases">
        <authorList>
            <person name="Chen Y."/>
            <person name="Dougan E. K."/>
            <person name="Chan C."/>
            <person name="Rhodes N."/>
            <person name="Thang M."/>
        </authorList>
    </citation>
    <scope>NUCLEOTIDE SEQUENCE</scope>
</reference>
<dbReference type="PANTHER" id="PTHR15394">
    <property type="entry name" value="SERINE HYDROLASE RBBP9"/>
    <property type="match status" value="1"/>
</dbReference>
<evidence type="ECO:0000313" key="3">
    <source>
        <dbReference type="EMBL" id="CAL4765364.1"/>
    </source>
</evidence>
<evidence type="ECO:0000313" key="2">
    <source>
        <dbReference type="EMBL" id="CAL1131427.1"/>
    </source>
</evidence>
<proteinExistence type="predicted"/>
<sequence>MDSPEAHGCERCIIVPGNGCTNARESNWYGRAQEELKKSGLFKEVILENMPDPHVASESVWLPFLRKLGADENTVLIGHSSGAEATMRLLETQKLRGAVLVSACHTDLGDENEKASGYYNRPWEWSRISDNAGFLLQWHSLDDPFIPISEARHVAEHLGCEYIEHKKSSHFFTWDVFGEELIERLNAKLESEKEVGGVLEHEAPKAPEVCHCDLDEGRGNW</sequence>
<accession>A0A9P1FL61</accession>
<name>A0A9P1FL61_9DINO</name>
<dbReference type="InterPro" id="IPR010662">
    <property type="entry name" value="RBBP9/YdeN"/>
</dbReference>
<dbReference type="Proteomes" id="UP001152797">
    <property type="component" value="Unassembled WGS sequence"/>
</dbReference>
<organism evidence="1">
    <name type="scientific">Cladocopium goreaui</name>
    <dbReference type="NCBI Taxonomy" id="2562237"/>
    <lineage>
        <taxon>Eukaryota</taxon>
        <taxon>Sar</taxon>
        <taxon>Alveolata</taxon>
        <taxon>Dinophyceae</taxon>
        <taxon>Suessiales</taxon>
        <taxon>Symbiodiniaceae</taxon>
        <taxon>Cladocopium</taxon>
    </lineage>
</organism>
<dbReference type="GO" id="GO:0016787">
    <property type="term" value="F:hydrolase activity"/>
    <property type="evidence" value="ECO:0007669"/>
    <property type="project" value="UniProtKB-KW"/>
</dbReference>
<dbReference type="SUPFAM" id="SSF53474">
    <property type="entry name" value="alpha/beta-Hydrolases"/>
    <property type="match status" value="1"/>
</dbReference>
<evidence type="ECO:0000313" key="4">
    <source>
        <dbReference type="Proteomes" id="UP001152797"/>
    </source>
</evidence>
<dbReference type="AlphaFoldDB" id="A0A9P1FL61"/>
<dbReference type="Pfam" id="PF06821">
    <property type="entry name" value="Ser_hydrolase"/>
    <property type="match status" value="1"/>
</dbReference>
<dbReference type="Gene3D" id="3.40.50.1820">
    <property type="entry name" value="alpha/beta hydrolase"/>
    <property type="match status" value="1"/>
</dbReference>
<dbReference type="EMBL" id="CAMXCT010000385">
    <property type="protein sequence ID" value="CAI3978052.1"/>
    <property type="molecule type" value="Genomic_DNA"/>
</dbReference>